<dbReference type="Proteomes" id="UP000019474">
    <property type="component" value="Unassembled WGS sequence"/>
</dbReference>
<sequence>MQPKKHFKIRVCQKLSSAAVGESFFSLKSPIATVNVLK</sequence>
<name>W9EFU6_9LACO</name>
<reference evidence="1 2" key="1">
    <citation type="submission" date="2012-08" db="EMBL/GenBank/DDBJ databases">
        <title>Genome sequencing of Lactobacillus florum 8D.</title>
        <authorList>
            <person name="Kim E.B."/>
            <person name="Marco M.L."/>
        </authorList>
    </citation>
    <scope>NUCLEOTIDE SEQUENCE [LARGE SCALE GENOMIC DNA]</scope>
    <source>
        <strain evidence="1 2">8D</strain>
    </source>
</reference>
<dbReference type="PATRIC" id="fig|1221538.3.peg.922"/>
<comment type="caution">
    <text evidence="1">The sequence shown here is derived from an EMBL/GenBank/DDBJ whole genome shotgun (WGS) entry which is preliminary data.</text>
</comment>
<dbReference type="AlphaFoldDB" id="W9EFU6"/>
<protein>
    <submittedName>
        <fullName evidence="1">Uncharacterized protein</fullName>
    </submittedName>
</protein>
<accession>W9EFU6</accession>
<evidence type="ECO:0000313" key="2">
    <source>
        <dbReference type="Proteomes" id="UP000019474"/>
    </source>
</evidence>
<evidence type="ECO:0000313" key="1">
    <source>
        <dbReference type="EMBL" id="ETO40146.1"/>
    </source>
</evidence>
<proteinExistence type="predicted"/>
<gene>
    <name evidence="1" type="ORF">B808_913</name>
</gene>
<organism evidence="1 2">
    <name type="scientific">Fructilactobacillus florum 8D</name>
    <dbReference type="NCBI Taxonomy" id="1221538"/>
    <lineage>
        <taxon>Bacteria</taxon>
        <taxon>Bacillati</taxon>
        <taxon>Bacillota</taxon>
        <taxon>Bacilli</taxon>
        <taxon>Lactobacillales</taxon>
        <taxon>Lactobacillaceae</taxon>
        <taxon>Fructilactobacillus</taxon>
    </lineage>
</organism>
<dbReference type="EMBL" id="ALXG01000038">
    <property type="protein sequence ID" value="ETO40146.1"/>
    <property type="molecule type" value="Genomic_DNA"/>
</dbReference>
<keyword evidence="2" id="KW-1185">Reference proteome</keyword>